<dbReference type="Gene3D" id="3.40.50.2300">
    <property type="match status" value="2"/>
</dbReference>
<dbReference type="SUPFAM" id="SSF53822">
    <property type="entry name" value="Periplasmic binding protein-like I"/>
    <property type="match status" value="1"/>
</dbReference>
<gene>
    <name evidence="6" type="ORF">CLV49_2768</name>
    <name evidence="7" type="ORF">ELQ93_05395</name>
</gene>
<dbReference type="CDD" id="cd01392">
    <property type="entry name" value="HTH_LacI"/>
    <property type="match status" value="1"/>
</dbReference>
<keyword evidence="9" id="KW-1185">Reference proteome</keyword>
<dbReference type="PANTHER" id="PTHR30146">
    <property type="entry name" value="LACI-RELATED TRANSCRIPTIONAL REPRESSOR"/>
    <property type="match status" value="1"/>
</dbReference>
<keyword evidence="2" id="KW-0805">Transcription regulation</keyword>
<feature type="domain" description="HTH lacI-type" evidence="5">
    <location>
        <begin position="8"/>
        <end position="64"/>
    </location>
</feature>
<dbReference type="InterPro" id="IPR010982">
    <property type="entry name" value="Lambda_DNA-bd_dom_sf"/>
</dbReference>
<evidence type="ECO:0000256" key="2">
    <source>
        <dbReference type="ARBA" id="ARBA00023015"/>
    </source>
</evidence>
<evidence type="ECO:0000256" key="3">
    <source>
        <dbReference type="ARBA" id="ARBA00023125"/>
    </source>
</evidence>
<sequence length="342" mass="36126">MSKQSRRTTLADVAQRAGVSKSAASMIMNDRPGSRLSADAVERVRAAAVELDYRPNPAARTLFRGTTRTIGFISDEVTLTRHASGLIGGALEVAKAHDHTVLISETGGGEGELAKAFETMIDHRVDGILIGLLGARLIDLPGSSTNVPVVVLNGRSSSDHPSVLPDEHAAGYAVAKRLVDAGHRHIGLVGDLPPEAVSDLRRSATIGLRFAGIAEAFAEAGIEPARVDIPEWEPGPGYEATKQLMARHPDVTAILTANDGVALGAYQVLGELGRRIPDDVSVISFDDEILAGFQRPGLTTARLPYSEIGALGASMILGEHALGHELVPMPLIERESLATLRS</sequence>
<dbReference type="Pfam" id="PF13377">
    <property type="entry name" value="Peripla_BP_3"/>
    <property type="match status" value="1"/>
</dbReference>
<dbReference type="Proteomes" id="UP000268291">
    <property type="component" value="Unassembled WGS sequence"/>
</dbReference>
<dbReference type="EMBL" id="RZGY01000001">
    <property type="protein sequence ID" value="RUQ86426.1"/>
    <property type="molecule type" value="Genomic_DNA"/>
</dbReference>
<keyword evidence="1" id="KW-0678">Repressor</keyword>
<evidence type="ECO:0000259" key="5">
    <source>
        <dbReference type="PROSITE" id="PS50932"/>
    </source>
</evidence>
<dbReference type="SMART" id="SM00354">
    <property type="entry name" value="HTH_LACI"/>
    <property type="match status" value="1"/>
</dbReference>
<organism evidence="6 8">
    <name type="scientific">Labedella gwakjiensis</name>
    <dbReference type="NCBI Taxonomy" id="390269"/>
    <lineage>
        <taxon>Bacteria</taxon>
        <taxon>Bacillati</taxon>
        <taxon>Actinomycetota</taxon>
        <taxon>Actinomycetes</taxon>
        <taxon>Micrococcales</taxon>
        <taxon>Microbacteriaceae</taxon>
        <taxon>Labedella</taxon>
    </lineage>
</organism>
<dbReference type="RefSeq" id="WP_106564044.1">
    <property type="nucleotide sequence ID" value="NZ_PYAU01000001.1"/>
</dbReference>
<dbReference type="AlphaFoldDB" id="A0A2P8GYT5"/>
<dbReference type="InterPro" id="IPR046335">
    <property type="entry name" value="LacI/GalR-like_sensor"/>
</dbReference>
<evidence type="ECO:0000313" key="6">
    <source>
        <dbReference type="EMBL" id="PSL39134.1"/>
    </source>
</evidence>
<evidence type="ECO:0000256" key="1">
    <source>
        <dbReference type="ARBA" id="ARBA00022491"/>
    </source>
</evidence>
<dbReference type="SUPFAM" id="SSF47413">
    <property type="entry name" value="lambda repressor-like DNA-binding domains"/>
    <property type="match status" value="1"/>
</dbReference>
<evidence type="ECO:0000313" key="7">
    <source>
        <dbReference type="EMBL" id="RUQ86426.1"/>
    </source>
</evidence>
<dbReference type="PANTHER" id="PTHR30146:SF148">
    <property type="entry name" value="HTH-TYPE TRANSCRIPTIONAL REPRESSOR PURR-RELATED"/>
    <property type="match status" value="1"/>
</dbReference>
<dbReference type="InterPro" id="IPR028082">
    <property type="entry name" value="Peripla_BP_I"/>
</dbReference>
<dbReference type="PROSITE" id="PS50932">
    <property type="entry name" value="HTH_LACI_2"/>
    <property type="match status" value="1"/>
</dbReference>
<keyword evidence="3" id="KW-0238">DNA-binding</keyword>
<dbReference type="CDD" id="cd06288">
    <property type="entry name" value="PBP1_sucrose_transcription_regulator"/>
    <property type="match status" value="1"/>
</dbReference>
<reference evidence="7 9" key="2">
    <citation type="submission" date="2018-12" db="EMBL/GenBank/DDBJ databases">
        <authorList>
            <person name="hu s."/>
            <person name="Xu Y."/>
            <person name="Xu B."/>
            <person name="Li F."/>
        </authorList>
    </citation>
    <scope>NUCLEOTIDE SEQUENCE [LARGE SCALE GENOMIC DNA]</scope>
    <source>
        <strain evidence="7 9">KSW2-17</strain>
    </source>
</reference>
<proteinExistence type="predicted"/>
<evidence type="ECO:0000256" key="4">
    <source>
        <dbReference type="ARBA" id="ARBA00023163"/>
    </source>
</evidence>
<dbReference type="OrthoDB" id="9798934at2"/>
<dbReference type="Proteomes" id="UP000241203">
    <property type="component" value="Unassembled WGS sequence"/>
</dbReference>
<accession>A0A2P8GYT5</accession>
<reference evidence="6 8" key="1">
    <citation type="submission" date="2018-03" db="EMBL/GenBank/DDBJ databases">
        <title>Genomic Encyclopedia of Archaeal and Bacterial Type Strains, Phase II (KMG-II): from individual species to whole genera.</title>
        <authorList>
            <person name="Goeker M."/>
        </authorList>
    </citation>
    <scope>NUCLEOTIDE SEQUENCE [LARGE SCALE GENOMIC DNA]</scope>
    <source>
        <strain evidence="6 8">DSM 21548</strain>
    </source>
</reference>
<dbReference type="EMBL" id="PYAU01000001">
    <property type="protein sequence ID" value="PSL39134.1"/>
    <property type="molecule type" value="Genomic_DNA"/>
</dbReference>
<dbReference type="GO" id="GO:0003700">
    <property type="term" value="F:DNA-binding transcription factor activity"/>
    <property type="evidence" value="ECO:0007669"/>
    <property type="project" value="TreeGrafter"/>
</dbReference>
<evidence type="ECO:0000313" key="9">
    <source>
        <dbReference type="Proteomes" id="UP000268291"/>
    </source>
</evidence>
<name>A0A2P8GYT5_9MICO</name>
<dbReference type="Gene3D" id="1.10.260.40">
    <property type="entry name" value="lambda repressor-like DNA-binding domains"/>
    <property type="match status" value="1"/>
</dbReference>
<dbReference type="GO" id="GO:0000976">
    <property type="term" value="F:transcription cis-regulatory region binding"/>
    <property type="evidence" value="ECO:0007669"/>
    <property type="project" value="TreeGrafter"/>
</dbReference>
<keyword evidence="4" id="KW-0804">Transcription</keyword>
<dbReference type="Pfam" id="PF00356">
    <property type="entry name" value="LacI"/>
    <property type="match status" value="1"/>
</dbReference>
<comment type="caution">
    <text evidence="6">The sequence shown here is derived from an EMBL/GenBank/DDBJ whole genome shotgun (WGS) entry which is preliminary data.</text>
</comment>
<evidence type="ECO:0000313" key="8">
    <source>
        <dbReference type="Proteomes" id="UP000241203"/>
    </source>
</evidence>
<dbReference type="InterPro" id="IPR000843">
    <property type="entry name" value="HTH_LacI"/>
</dbReference>
<protein>
    <submittedName>
        <fullName evidence="6">LacI family transcriptional regulator</fullName>
    </submittedName>
</protein>